<protein>
    <recommendedName>
        <fullName evidence="4">Transmembrane protein</fullName>
    </recommendedName>
</protein>
<proteinExistence type="predicted"/>
<dbReference type="PANTHER" id="PTHR40465:SF1">
    <property type="entry name" value="DUF6534 DOMAIN-CONTAINING PROTEIN"/>
    <property type="match status" value="1"/>
</dbReference>
<dbReference type="InParanoid" id="A0A5C3NST2"/>
<reference evidence="2 3" key="1">
    <citation type="journal article" date="2019" name="Nat. Ecol. Evol.">
        <title>Megaphylogeny resolves global patterns of mushroom evolution.</title>
        <authorList>
            <person name="Varga T."/>
            <person name="Krizsan K."/>
            <person name="Foldi C."/>
            <person name="Dima B."/>
            <person name="Sanchez-Garcia M."/>
            <person name="Sanchez-Ramirez S."/>
            <person name="Szollosi G.J."/>
            <person name="Szarkandi J.G."/>
            <person name="Papp V."/>
            <person name="Albert L."/>
            <person name="Andreopoulos W."/>
            <person name="Angelini C."/>
            <person name="Antonin V."/>
            <person name="Barry K.W."/>
            <person name="Bougher N.L."/>
            <person name="Buchanan P."/>
            <person name="Buyck B."/>
            <person name="Bense V."/>
            <person name="Catcheside P."/>
            <person name="Chovatia M."/>
            <person name="Cooper J."/>
            <person name="Damon W."/>
            <person name="Desjardin D."/>
            <person name="Finy P."/>
            <person name="Geml J."/>
            <person name="Haridas S."/>
            <person name="Hughes K."/>
            <person name="Justo A."/>
            <person name="Karasinski D."/>
            <person name="Kautmanova I."/>
            <person name="Kiss B."/>
            <person name="Kocsube S."/>
            <person name="Kotiranta H."/>
            <person name="LaButti K.M."/>
            <person name="Lechner B.E."/>
            <person name="Liimatainen K."/>
            <person name="Lipzen A."/>
            <person name="Lukacs Z."/>
            <person name="Mihaltcheva S."/>
            <person name="Morgado L.N."/>
            <person name="Niskanen T."/>
            <person name="Noordeloos M.E."/>
            <person name="Ohm R.A."/>
            <person name="Ortiz-Santana B."/>
            <person name="Ovrebo C."/>
            <person name="Racz N."/>
            <person name="Riley R."/>
            <person name="Savchenko A."/>
            <person name="Shiryaev A."/>
            <person name="Soop K."/>
            <person name="Spirin V."/>
            <person name="Szebenyi C."/>
            <person name="Tomsovsky M."/>
            <person name="Tulloss R.E."/>
            <person name="Uehling J."/>
            <person name="Grigoriev I.V."/>
            <person name="Vagvolgyi C."/>
            <person name="Papp T."/>
            <person name="Martin F.M."/>
            <person name="Miettinen O."/>
            <person name="Hibbett D.S."/>
            <person name="Nagy L.G."/>
        </authorList>
    </citation>
    <scope>NUCLEOTIDE SEQUENCE [LARGE SCALE GENOMIC DNA]</scope>
    <source>
        <strain evidence="2 3">HHB13444</strain>
    </source>
</reference>
<sequence length="180" mass="20835">MSAAIPENPYIQNLSSSYGPMIVGTAFSCALWGISCMQLFMYALHYENDPGLLKLFVYTIWFVETISEALTVAARKFLWPALIINWGSLAELGRNQLASLHRVWVVCSVTFAVEMYYFYRIYRFSGKRWLIPGLLLVPFVLWQLVMPVIFVVWCMEDLSYANLLTPRIKASFDLYFTLRL</sequence>
<organism evidence="2 3">
    <name type="scientific">Polyporus arcularius HHB13444</name>
    <dbReference type="NCBI Taxonomy" id="1314778"/>
    <lineage>
        <taxon>Eukaryota</taxon>
        <taxon>Fungi</taxon>
        <taxon>Dikarya</taxon>
        <taxon>Basidiomycota</taxon>
        <taxon>Agaricomycotina</taxon>
        <taxon>Agaricomycetes</taxon>
        <taxon>Polyporales</taxon>
        <taxon>Polyporaceae</taxon>
        <taxon>Polyporus</taxon>
    </lineage>
</organism>
<evidence type="ECO:0000313" key="3">
    <source>
        <dbReference type="Proteomes" id="UP000308197"/>
    </source>
</evidence>
<dbReference type="Proteomes" id="UP000308197">
    <property type="component" value="Unassembled WGS sequence"/>
</dbReference>
<keyword evidence="3" id="KW-1185">Reference proteome</keyword>
<feature type="transmembrane region" description="Helical" evidence="1">
    <location>
        <begin position="55"/>
        <end position="79"/>
    </location>
</feature>
<dbReference type="STRING" id="1314778.A0A5C3NST2"/>
<feature type="transmembrane region" description="Helical" evidence="1">
    <location>
        <begin position="20"/>
        <end position="43"/>
    </location>
</feature>
<feature type="transmembrane region" description="Helical" evidence="1">
    <location>
        <begin position="131"/>
        <end position="153"/>
    </location>
</feature>
<keyword evidence="1" id="KW-1133">Transmembrane helix</keyword>
<feature type="transmembrane region" description="Helical" evidence="1">
    <location>
        <begin position="99"/>
        <end position="119"/>
    </location>
</feature>
<keyword evidence="1" id="KW-0812">Transmembrane</keyword>
<accession>A0A5C3NST2</accession>
<keyword evidence="1" id="KW-0472">Membrane</keyword>
<name>A0A5C3NST2_9APHY</name>
<evidence type="ECO:0008006" key="4">
    <source>
        <dbReference type="Google" id="ProtNLM"/>
    </source>
</evidence>
<dbReference type="AlphaFoldDB" id="A0A5C3NST2"/>
<evidence type="ECO:0000256" key="1">
    <source>
        <dbReference type="SAM" id="Phobius"/>
    </source>
</evidence>
<dbReference type="PANTHER" id="PTHR40465">
    <property type="entry name" value="CHROMOSOME 1, WHOLE GENOME SHOTGUN SEQUENCE"/>
    <property type="match status" value="1"/>
</dbReference>
<gene>
    <name evidence="2" type="ORF">K466DRAFT_606422</name>
</gene>
<evidence type="ECO:0000313" key="2">
    <source>
        <dbReference type="EMBL" id="TFK79070.1"/>
    </source>
</evidence>
<dbReference type="EMBL" id="ML212181">
    <property type="protein sequence ID" value="TFK79070.1"/>
    <property type="molecule type" value="Genomic_DNA"/>
</dbReference>